<evidence type="ECO:0000313" key="14">
    <source>
        <dbReference type="EMBL" id="CAD6196312.1"/>
    </source>
</evidence>
<evidence type="ECO:0000256" key="9">
    <source>
        <dbReference type="ARBA" id="ARBA00041464"/>
    </source>
</evidence>
<keyword evidence="15" id="KW-1185">Reference proteome</keyword>
<keyword evidence="4" id="KW-0464">Manganese</keyword>
<evidence type="ECO:0000256" key="5">
    <source>
        <dbReference type="ARBA" id="ARBA00024387"/>
    </source>
</evidence>
<keyword evidence="3" id="KW-0378">Hydrolase</keyword>
<dbReference type="FunFam" id="1.10.3210.10:FF:000012">
    <property type="entry name" value="HD domain containing 3"/>
    <property type="match status" value="1"/>
</dbReference>
<evidence type="ECO:0000259" key="13">
    <source>
        <dbReference type="PROSITE" id="PS51831"/>
    </source>
</evidence>
<dbReference type="SMART" id="SM00471">
    <property type="entry name" value="HDc"/>
    <property type="match status" value="1"/>
</dbReference>
<evidence type="ECO:0000256" key="7">
    <source>
        <dbReference type="ARBA" id="ARBA00038354"/>
    </source>
</evidence>
<evidence type="ECO:0000256" key="8">
    <source>
        <dbReference type="ARBA" id="ARBA00040793"/>
    </source>
</evidence>
<comment type="function">
    <text evidence="6">ppGpp hydrolyzing enzyme involved in starvation response.</text>
</comment>
<dbReference type="PANTHER" id="PTHR46246">
    <property type="entry name" value="GUANOSINE-3',5'-BIS(DIPHOSPHATE) 3'-PYROPHOSPHOHYDROLASE MESH1"/>
    <property type="match status" value="1"/>
</dbReference>
<comment type="cofactor">
    <cofactor evidence="1">
        <name>Mn(2+)</name>
        <dbReference type="ChEBI" id="CHEBI:29035"/>
    </cofactor>
</comment>
<feature type="domain" description="HD" evidence="13">
    <location>
        <begin position="66"/>
        <end position="161"/>
    </location>
</feature>
<feature type="region of interest" description="Disordered" evidence="12">
    <location>
        <begin position="1"/>
        <end position="23"/>
    </location>
</feature>
<evidence type="ECO:0000256" key="12">
    <source>
        <dbReference type="SAM" id="MobiDB-lite"/>
    </source>
</evidence>
<dbReference type="Gene3D" id="1.10.3210.10">
    <property type="entry name" value="Hypothetical protein af1432"/>
    <property type="match status" value="1"/>
</dbReference>
<dbReference type="Proteomes" id="UP000835052">
    <property type="component" value="Unassembled WGS sequence"/>
</dbReference>
<protein>
    <recommendedName>
        <fullName evidence="8">Guanosine-3',5'-bis(diphosphate) 3'-pyrophosphohydrolase MESH1</fullName>
        <ecNumber evidence="5">3.1.7.2</ecNumber>
    </recommendedName>
    <alternativeName>
        <fullName evidence="9">Metazoan SpoT homolog 1</fullName>
    </alternativeName>
    <alternativeName>
        <fullName evidence="10">Penta-phosphate guanosine-3'-pyrophosphohydrolase</fullName>
    </alternativeName>
</protein>
<dbReference type="SUPFAM" id="SSF109604">
    <property type="entry name" value="HD-domain/PDEase-like"/>
    <property type="match status" value="1"/>
</dbReference>
<dbReference type="CDD" id="cd00077">
    <property type="entry name" value="HDc"/>
    <property type="match status" value="1"/>
</dbReference>
<dbReference type="GO" id="GO:0008893">
    <property type="term" value="F:guanosine-3',5'-bis(diphosphate) 3'-diphosphatase activity"/>
    <property type="evidence" value="ECO:0007669"/>
    <property type="project" value="UniProtKB-EC"/>
</dbReference>
<comment type="similarity">
    <text evidence="7">Belongs to the MESH1 family.</text>
</comment>
<dbReference type="PROSITE" id="PS51831">
    <property type="entry name" value="HD"/>
    <property type="match status" value="1"/>
</dbReference>
<evidence type="ECO:0000256" key="11">
    <source>
        <dbReference type="ARBA" id="ARBA00047968"/>
    </source>
</evidence>
<dbReference type="EC" id="3.1.7.2" evidence="5"/>
<dbReference type="OrthoDB" id="430679at2759"/>
<evidence type="ECO:0000256" key="6">
    <source>
        <dbReference type="ARBA" id="ARBA00037781"/>
    </source>
</evidence>
<dbReference type="Pfam" id="PF13328">
    <property type="entry name" value="HD_4"/>
    <property type="match status" value="1"/>
</dbReference>
<organism evidence="14 15">
    <name type="scientific">Caenorhabditis auriculariae</name>
    <dbReference type="NCBI Taxonomy" id="2777116"/>
    <lineage>
        <taxon>Eukaryota</taxon>
        <taxon>Metazoa</taxon>
        <taxon>Ecdysozoa</taxon>
        <taxon>Nematoda</taxon>
        <taxon>Chromadorea</taxon>
        <taxon>Rhabditida</taxon>
        <taxon>Rhabditina</taxon>
        <taxon>Rhabditomorpha</taxon>
        <taxon>Rhabditoidea</taxon>
        <taxon>Rhabditidae</taxon>
        <taxon>Peloderinae</taxon>
        <taxon>Caenorhabditis</taxon>
    </lineage>
</organism>
<dbReference type="PANTHER" id="PTHR46246:SF1">
    <property type="entry name" value="GUANOSINE-3',5'-BIS(DIPHOSPHATE) 3'-PYROPHOSPHOHYDROLASE MESH1"/>
    <property type="match status" value="1"/>
</dbReference>
<evidence type="ECO:0000256" key="4">
    <source>
        <dbReference type="ARBA" id="ARBA00023211"/>
    </source>
</evidence>
<evidence type="ECO:0000256" key="2">
    <source>
        <dbReference type="ARBA" id="ARBA00022723"/>
    </source>
</evidence>
<dbReference type="InterPro" id="IPR003607">
    <property type="entry name" value="HD/PDEase_dom"/>
</dbReference>
<evidence type="ECO:0000313" key="15">
    <source>
        <dbReference type="Proteomes" id="UP000835052"/>
    </source>
</evidence>
<reference evidence="14" key="1">
    <citation type="submission" date="2020-10" db="EMBL/GenBank/DDBJ databases">
        <authorList>
            <person name="Kikuchi T."/>
        </authorList>
    </citation>
    <scope>NUCLEOTIDE SEQUENCE</scope>
    <source>
        <strain evidence="14">NKZ352</strain>
    </source>
</reference>
<dbReference type="InterPro" id="IPR006674">
    <property type="entry name" value="HD_domain"/>
</dbReference>
<proteinExistence type="inferred from homology"/>
<dbReference type="InterPro" id="IPR052194">
    <property type="entry name" value="MESH1"/>
</dbReference>
<dbReference type="EMBL" id="CAJGYM010000070">
    <property type="protein sequence ID" value="CAD6196312.1"/>
    <property type="molecule type" value="Genomic_DNA"/>
</dbReference>
<dbReference type="AlphaFoldDB" id="A0A8S1HPC9"/>
<dbReference type="GO" id="GO:0046872">
    <property type="term" value="F:metal ion binding"/>
    <property type="evidence" value="ECO:0007669"/>
    <property type="project" value="UniProtKB-KW"/>
</dbReference>
<comment type="catalytic activity">
    <reaction evidence="11">
        <text>guanosine 3',5'-bis(diphosphate) + H2O = GDP + diphosphate + H(+)</text>
        <dbReference type="Rhea" id="RHEA:14253"/>
        <dbReference type="ChEBI" id="CHEBI:15377"/>
        <dbReference type="ChEBI" id="CHEBI:15378"/>
        <dbReference type="ChEBI" id="CHEBI:33019"/>
        <dbReference type="ChEBI" id="CHEBI:58189"/>
        <dbReference type="ChEBI" id="CHEBI:77828"/>
        <dbReference type="EC" id="3.1.7.2"/>
    </reaction>
</comment>
<gene>
    <name evidence="14" type="ORF">CAUJ_LOCUS12227</name>
</gene>
<evidence type="ECO:0000256" key="1">
    <source>
        <dbReference type="ARBA" id="ARBA00001936"/>
    </source>
</evidence>
<accession>A0A8S1HPC9</accession>
<name>A0A8S1HPC9_9PELO</name>
<sequence>MADKEEKKVYPELADEKSSEKSFDMEKKKPTLLFAEPSDMELVIRAADFAARRHRHQKRKDNATPYINHPLGVAHILTSEAKVYDAVTLAAAILHDVVEDTKTTFEEILELFGKEVHDIIVEVTDDKSLPKAERKRLQIEHAPATSHKGKLVKLADKLYNLRDLERRAPFGWDSKRIKEYFGWAKQVVTGMKGTNEALECQLDDILNKHLS</sequence>
<comment type="caution">
    <text evidence="14">The sequence shown here is derived from an EMBL/GenBank/DDBJ whole genome shotgun (WGS) entry which is preliminary data.</text>
</comment>
<evidence type="ECO:0000256" key="10">
    <source>
        <dbReference type="ARBA" id="ARBA00041770"/>
    </source>
</evidence>
<keyword evidence="2" id="KW-0479">Metal-binding</keyword>
<evidence type="ECO:0000256" key="3">
    <source>
        <dbReference type="ARBA" id="ARBA00022801"/>
    </source>
</evidence>